<dbReference type="InterPro" id="IPR050746">
    <property type="entry name" value="DAACS"/>
</dbReference>
<keyword evidence="6 7" id="KW-0472">Membrane</keyword>
<evidence type="ECO:0000313" key="8">
    <source>
        <dbReference type="Proteomes" id="UP000036681"/>
    </source>
</evidence>
<comment type="subcellular location">
    <subcellularLocation>
        <location evidence="1 7">Membrane</location>
        <topology evidence="1 7">Multi-pass membrane protein</topology>
    </subcellularLocation>
</comment>
<dbReference type="Pfam" id="PF00375">
    <property type="entry name" value="SDF"/>
    <property type="match status" value="1"/>
</dbReference>
<dbReference type="PANTHER" id="PTHR11958:SF99">
    <property type="entry name" value="SODIUM-DEPENDENT EXCITATORY AMINO ACID TRANSPORTER GLT-6-RELATED"/>
    <property type="match status" value="1"/>
</dbReference>
<evidence type="ECO:0000256" key="5">
    <source>
        <dbReference type="ARBA" id="ARBA00022989"/>
    </source>
</evidence>
<dbReference type="Gene3D" id="1.10.3860.10">
    <property type="entry name" value="Sodium:dicarboxylate symporter"/>
    <property type="match status" value="1"/>
</dbReference>
<keyword evidence="7" id="KW-0769">Symport</keyword>
<keyword evidence="8" id="KW-1185">Reference proteome</keyword>
<feature type="transmembrane region" description="Helical" evidence="7">
    <location>
        <begin position="137"/>
        <end position="161"/>
    </location>
</feature>
<evidence type="ECO:0000256" key="4">
    <source>
        <dbReference type="ARBA" id="ARBA00022692"/>
    </source>
</evidence>
<evidence type="ECO:0000256" key="6">
    <source>
        <dbReference type="ARBA" id="ARBA00023136"/>
    </source>
</evidence>
<evidence type="ECO:0000256" key="3">
    <source>
        <dbReference type="ARBA" id="ARBA00022448"/>
    </source>
</evidence>
<feature type="transmembrane region" description="Helical" evidence="7">
    <location>
        <begin position="97"/>
        <end position="117"/>
    </location>
</feature>
<dbReference type="PANTHER" id="PTHR11958">
    <property type="entry name" value="SODIUM/DICARBOXYLATE SYMPORTER-RELATED"/>
    <property type="match status" value="1"/>
</dbReference>
<sequence>MEGGGDGGRKEEEAKRAYWSMSMQTRAPVSLMRECCIWLKKNLLLALTITFAFVGGGFGFYLRSMKPSIATVEIINLPEKLYCIFRMSECCMWLKKNLLLALTITFAFVGGGCGFYLRSMKLSIATVEIINLPGELFMRMLQMTMLPLITSSIITGLATLDPKTSRRVFTLSFVYYAVTTFIAVIVGIILVLSIAPGKRVVWYDQNNGKNVPNNLSPFTAQDAFFDLLRNVFPENLAQACIEQYQTVYKREDINGTLEGPLRKTSTYTNRMNVIGIIAMSVTCGIILGKMREKGESLVNILIAVDQVTMNIISLIMWYSPIGIASLIIGKLVEVADVRETLSALGFYMITVLSGLFIQMFVIQPLIYMLLTRKNPLTFMKGLLQVWMTAFVTSSSAATLPVTIECCEQNLNIDKRIARFVLPVGATINMNGTALYEAVSAVFIAQLTVGYKLTVLKVIIIRYDSFLGVHWTKIVHHGASIFEQ</sequence>
<evidence type="ECO:0000256" key="2">
    <source>
        <dbReference type="ARBA" id="ARBA00006148"/>
    </source>
</evidence>
<keyword evidence="5 7" id="KW-1133">Transmembrane helix</keyword>
<comment type="similarity">
    <text evidence="2 7">Belongs to the dicarboxylate/amino acid:cation symporter (DAACS) (TC 2.A.23) family.</text>
</comment>
<reference evidence="9" key="1">
    <citation type="submission" date="2017-02" db="UniProtKB">
        <authorList>
            <consortium name="WormBaseParasite"/>
        </authorList>
    </citation>
    <scope>IDENTIFICATION</scope>
</reference>
<dbReference type="InterPro" id="IPR001991">
    <property type="entry name" value="Na-dicarboxylate_symporter"/>
</dbReference>
<dbReference type="InterPro" id="IPR036458">
    <property type="entry name" value="Na:dicarbo_symporter_sf"/>
</dbReference>
<keyword evidence="4 7" id="KW-0812">Transmembrane</keyword>
<proteinExistence type="inferred from homology"/>
<keyword evidence="3 7" id="KW-0813">Transport</keyword>
<accession>A0A0M3IAZ4</accession>
<feature type="transmembrane region" description="Helical" evidence="7">
    <location>
        <begin position="344"/>
        <end position="370"/>
    </location>
</feature>
<dbReference type="SUPFAM" id="SSF118215">
    <property type="entry name" value="Proton glutamate symport protein"/>
    <property type="match status" value="1"/>
</dbReference>
<dbReference type="GO" id="GO:0005886">
    <property type="term" value="C:plasma membrane"/>
    <property type="evidence" value="ECO:0007669"/>
    <property type="project" value="TreeGrafter"/>
</dbReference>
<feature type="transmembrane region" description="Helical" evidence="7">
    <location>
        <begin position="311"/>
        <end position="332"/>
    </location>
</feature>
<evidence type="ECO:0000256" key="1">
    <source>
        <dbReference type="ARBA" id="ARBA00004141"/>
    </source>
</evidence>
<dbReference type="GO" id="GO:0005313">
    <property type="term" value="F:L-glutamate transmembrane transporter activity"/>
    <property type="evidence" value="ECO:0007669"/>
    <property type="project" value="TreeGrafter"/>
</dbReference>
<dbReference type="PRINTS" id="PR00173">
    <property type="entry name" value="EDTRNSPORT"/>
</dbReference>
<organism evidence="8 9">
    <name type="scientific">Ascaris lumbricoides</name>
    <name type="common">Giant roundworm</name>
    <dbReference type="NCBI Taxonomy" id="6252"/>
    <lineage>
        <taxon>Eukaryota</taxon>
        <taxon>Metazoa</taxon>
        <taxon>Ecdysozoa</taxon>
        <taxon>Nematoda</taxon>
        <taxon>Chromadorea</taxon>
        <taxon>Rhabditida</taxon>
        <taxon>Spirurina</taxon>
        <taxon>Ascaridomorpha</taxon>
        <taxon>Ascaridoidea</taxon>
        <taxon>Ascarididae</taxon>
        <taxon>Ascaris</taxon>
    </lineage>
</organism>
<feature type="transmembrane region" description="Helical" evidence="7">
    <location>
        <begin position="173"/>
        <end position="195"/>
    </location>
</feature>
<name>A0A0M3IAZ4_ASCLU</name>
<feature type="transmembrane region" description="Helical" evidence="7">
    <location>
        <begin position="271"/>
        <end position="290"/>
    </location>
</feature>
<dbReference type="AlphaFoldDB" id="A0A0M3IAZ4"/>
<feature type="transmembrane region" description="Helical" evidence="7">
    <location>
        <begin position="43"/>
        <end position="62"/>
    </location>
</feature>
<dbReference type="Proteomes" id="UP000036681">
    <property type="component" value="Unplaced"/>
</dbReference>
<dbReference type="WBParaSite" id="ALUE_0001480901-mRNA-1">
    <property type="protein sequence ID" value="ALUE_0001480901-mRNA-1"/>
    <property type="gene ID" value="ALUE_0001480901"/>
</dbReference>
<dbReference type="GO" id="GO:0015501">
    <property type="term" value="F:glutamate:sodium symporter activity"/>
    <property type="evidence" value="ECO:0007669"/>
    <property type="project" value="TreeGrafter"/>
</dbReference>
<dbReference type="GO" id="GO:0015175">
    <property type="term" value="F:neutral L-amino acid transmembrane transporter activity"/>
    <property type="evidence" value="ECO:0007669"/>
    <property type="project" value="TreeGrafter"/>
</dbReference>
<protein>
    <recommendedName>
        <fullName evidence="7">Amino acid transporter</fullName>
    </recommendedName>
</protein>
<evidence type="ECO:0000313" key="9">
    <source>
        <dbReference type="WBParaSite" id="ALUE_0001480901-mRNA-1"/>
    </source>
</evidence>
<evidence type="ECO:0000256" key="7">
    <source>
        <dbReference type="RuleBase" id="RU361216"/>
    </source>
</evidence>